<protein>
    <submittedName>
        <fullName evidence="2">Uncharacterized protein</fullName>
    </submittedName>
</protein>
<reference evidence="2" key="1">
    <citation type="submission" date="2022-11" db="UniProtKB">
        <authorList>
            <consortium name="WormBaseParasite"/>
        </authorList>
    </citation>
    <scope>IDENTIFICATION</scope>
</reference>
<dbReference type="AlphaFoldDB" id="A0A915JRW0"/>
<accession>A0A915JRW0</accession>
<organism evidence="1 2">
    <name type="scientific">Romanomermis culicivorax</name>
    <name type="common">Nematode worm</name>
    <dbReference type="NCBI Taxonomy" id="13658"/>
    <lineage>
        <taxon>Eukaryota</taxon>
        <taxon>Metazoa</taxon>
        <taxon>Ecdysozoa</taxon>
        <taxon>Nematoda</taxon>
        <taxon>Enoplea</taxon>
        <taxon>Dorylaimia</taxon>
        <taxon>Mermithida</taxon>
        <taxon>Mermithoidea</taxon>
        <taxon>Mermithidae</taxon>
        <taxon>Romanomermis</taxon>
    </lineage>
</organism>
<name>A0A915JRW0_ROMCU</name>
<keyword evidence="1" id="KW-1185">Reference proteome</keyword>
<evidence type="ECO:0000313" key="2">
    <source>
        <dbReference type="WBParaSite" id="nRc.2.0.1.t28966-RA"/>
    </source>
</evidence>
<proteinExistence type="predicted"/>
<dbReference type="Proteomes" id="UP000887565">
    <property type="component" value="Unplaced"/>
</dbReference>
<evidence type="ECO:0000313" key="1">
    <source>
        <dbReference type="Proteomes" id="UP000887565"/>
    </source>
</evidence>
<sequence>MILRPSDVITEIILLANDSIPDVMACLAPELITDIQHGSECCRNLLNDVLYNLTVWCKAQRSGRAIMRCVKVCGEPRSNEKNYTYTYRVMFITGHLNYE</sequence>
<dbReference type="WBParaSite" id="nRc.2.0.1.t28966-RA">
    <property type="protein sequence ID" value="nRc.2.0.1.t28966-RA"/>
    <property type="gene ID" value="nRc.2.0.1.g28966"/>
</dbReference>